<feature type="region of interest" description="Disordered" evidence="1">
    <location>
        <begin position="285"/>
        <end position="322"/>
    </location>
</feature>
<keyword evidence="3" id="KW-1185">Reference proteome</keyword>
<evidence type="ECO:0000256" key="1">
    <source>
        <dbReference type="SAM" id="MobiDB-lite"/>
    </source>
</evidence>
<feature type="compositionally biased region" description="Basic residues" evidence="1">
    <location>
        <begin position="303"/>
        <end position="313"/>
    </location>
</feature>
<dbReference type="AlphaFoldDB" id="A0A5J5C4I6"/>
<dbReference type="EMBL" id="CM018031">
    <property type="protein sequence ID" value="KAA8550303.1"/>
    <property type="molecule type" value="Genomic_DNA"/>
</dbReference>
<protein>
    <recommendedName>
        <fullName evidence="4">Aminotransferase-like plant mobile domain-containing protein</fullName>
    </recommendedName>
</protein>
<gene>
    <name evidence="2" type="ORF">F0562_001987</name>
</gene>
<organism evidence="2 3">
    <name type="scientific">Nyssa sinensis</name>
    <dbReference type="NCBI Taxonomy" id="561372"/>
    <lineage>
        <taxon>Eukaryota</taxon>
        <taxon>Viridiplantae</taxon>
        <taxon>Streptophyta</taxon>
        <taxon>Embryophyta</taxon>
        <taxon>Tracheophyta</taxon>
        <taxon>Spermatophyta</taxon>
        <taxon>Magnoliopsida</taxon>
        <taxon>eudicotyledons</taxon>
        <taxon>Gunneridae</taxon>
        <taxon>Pentapetalae</taxon>
        <taxon>asterids</taxon>
        <taxon>Cornales</taxon>
        <taxon>Nyssaceae</taxon>
        <taxon>Nyssa</taxon>
    </lineage>
</organism>
<name>A0A5J5C4I6_9ASTE</name>
<evidence type="ECO:0008006" key="4">
    <source>
        <dbReference type="Google" id="ProtNLM"/>
    </source>
</evidence>
<evidence type="ECO:0000313" key="2">
    <source>
        <dbReference type="EMBL" id="KAA8550303.1"/>
    </source>
</evidence>
<reference evidence="2 3" key="1">
    <citation type="submission" date="2019-09" db="EMBL/GenBank/DDBJ databases">
        <title>A chromosome-level genome assembly of the Chinese tupelo Nyssa sinensis.</title>
        <authorList>
            <person name="Yang X."/>
            <person name="Kang M."/>
            <person name="Yang Y."/>
            <person name="Xiong H."/>
            <person name="Wang M."/>
            <person name="Zhang Z."/>
            <person name="Wang Z."/>
            <person name="Wu H."/>
            <person name="Ma T."/>
            <person name="Liu J."/>
            <person name="Xi Z."/>
        </authorList>
    </citation>
    <scope>NUCLEOTIDE SEQUENCE [LARGE SCALE GENOMIC DNA]</scope>
    <source>
        <strain evidence="2">J267</strain>
        <tissue evidence="2">Leaf</tissue>
    </source>
</reference>
<evidence type="ECO:0000313" key="3">
    <source>
        <dbReference type="Proteomes" id="UP000325577"/>
    </source>
</evidence>
<proteinExistence type="predicted"/>
<feature type="region of interest" description="Disordered" evidence="1">
    <location>
        <begin position="127"/>
        <end position="172"/>
    </location>
</feature>
<accession>A0A5J5C4I6</accession>
<dbReference type="Proteomes" id="UP000325577">
    <property type="component" value="Linkage Group LG0"/>
</dbReference>
<sequence>MWAAILTSCSLPYYNEVYNGSARYNPHRVTWQFGFDQVVPTTEAAQVNNPHSVARFMFSQLRELNKEGLVMFPPRSRRGGVTPLWRLYWWAALDALLSFASVKLSGFGVQAYFGELSHPLALLTAGKTSSKRKSSKVSSSKNKVPEKVGVLSITPKTSDDVKVRNPEAPDKPLKSHEKVDIVLEKRSSKPVVPLWPSSMSRHIALENNPSSAQSTILEELVAGLKENERASTINSPEFISSYLGTVKPSISDKPGKRALSLDDFEHMTTSDEKALEMERQVDLHAPPTIAAKKKMPSGSVSRLFKKKKKRAHKSAFESKELP</sequence>
<feature type="compositionally biased region" description="Basic and acidic residues" evidence="1">
    <location>
        <begin position="157"/>
        <end position="172"/>
    </location>
</feature>